<dbReference type="InterPro" id="IPR013486">
    <property type="entry name" value="SpoIID/LytB"/>
</dbReference>
<feature type="domain" description="Sporulation stage II protein D amidase enhancer LytB N-terminal" evidence="1">
    <location>
        <begin position="106"/>
        <end position="195"/>
    </location>
</feature>
<dbReference type="PANTHER" id="PTHR30032:SF4">
    <property type="entry name" value="AMIDASE ENHANCER"/>
    <property type="match status" value="1"/>
</dbReference>
<evidence type="ECO:0000259" key="1">
    <source>
        <dbReference type="Pfam" id="PF08486"/>
    </source>
</evidence>
<proteinExistence type="predicted"/>
<name>X1MQB9_9ZZZZ</name>
<dbReference type="GO" id="GO:0030288">
    <property type="term" value="C:outer membrane-bounded periplasmic space"/>
    <property type="evidence" value="ECO:0007669"/>
    <property type="project" value="TreeGrafter"/>
</dbReference>
<dbReference type="PANTHER" id="PTHR30032">
    <property type="entry name" value="N-ACETYLMURAMOYL-L-ALANINE AMIDASE-RELATED"/>
    <property type="match status" value="1"/>
</dbReference>
<reference evidence="2" key="1">
    <citation type="journal article" date="2014" name="Front. Microbiol.">
        <title>High frequency of phylogenetically diverse reductive dehalogenase-homologous genes in deep subseafloor sedimentary metagenomes.</title>
        <authorList>
            <person name="Kawai M."/>
            <person name="Futagami T."/>
            <person name="Toyoda A."/>
            <person name="Takaki Y."/>
            <person name="Nishi S."/>
            <person name="Hori S."/>
            <person name="Arai W."/>
            <person name="Tsubouchi T."/>
            <person name="Morono Y."/>
            <person name="Uchiyama I."/>
            <person name="Ito T."/>
            <person name="Fujiyama A."/>
            <person name="Inagaki F."/>
            <person name="Takami H."/>
        </authorList>
    </citation>
    <scope>NUCLEOTIDE SEQUENCE</scope>
    <source>
        <strain evidence="2">Expedition CK06-06</strain>
    </source>
</reference>
<gene>
    <name evidence="2" type="ORF">S06H3_43677</name>
</gene>
<comment type="caution">
    <text evidence="2">The sequence shown here is derived from an EMBL/GenBank/DDBJ whole genome shotgun (WGS) entry which is preliminary data.</text>
</comment>
<accession>X1MQB9</accession>
<dbReference type="NCBIfam" id="TIGR02669">
    <property type="entry name" value="SpoIID_LytB"/>
    <property type="match status" value="1"/>
</dbReference>
<dbReference type="Pfam" id="PF08486">
    <property type="entry name" value="SpoIID"/>
    <property type="match status" value="1"/>
</dbReference>
<organism evidence="2">
    <name type="scientific">marine sediment metagenome</name>
    <dbReference type="NCBI Taxonomy" id="412755"/>
    <lineage>
        <taxon>unclassified sequences</taxon>
        <taxon>metagenomes</taxon>
        <taxon>ecological metagenomes</taxon>
    </lineage>
</organism>
<sequence length="233" mass="25812">MTFSQVLSFSTEAQSAPTVRVKISEKEIIQAGATGAFRVEGKGNIRHFSLSSLPLKFESSPSGIKIDQENWGSVVWIKPKRASSLCLVNGRRYRVSLLIKKKGKFLEVINELPLEEYLYGVIKWEISPDWPPVAVAAQAIAARTYALKKLETSLPENQDYHLLSTEDDQVYGGVESEDPRSTKSVDSTRGKVITYEGQLINAHYNACCGGYTAASADVWGKSFPYLEARADPF</sequence>
<feature type="non-terminal residue" evidence="2">
    <location>
        <position position="233"/>
    </location>
</feature>
<evidence type="ECO:0000313" key="2">
    <source>
        <dbReference type="EMBL" id="GAI33862.1"/>
    </source>
</evidence>
<protein>
    <recommendedName>
        <fullName evidence="1">Sporulation stage II protein D amidase enhancer LytB N-terminal domain-containing protein</fullName>
    </recommendedName>
</protein>
<dbReference type="InterPro" id="IPR051922">
    <property type="entry name" value="Bact_Sporulation_Assoc"/>
</dbReference>
<dbReference type="EMBL" id="BARV01027108">
    <property type="protein sequence ID" value="GAI33862.1"/>
    <property type="molecule type" value="Genomic_DNA"/>
</dbReference>
<dbReference type="GO" id="GO:0030435">
    <property type="term" value="P:sporulation resulting in formation of a cellular spore"/>
    <property type="evidence" value="ECO:0007669"/>
    <property type="project" value="InterPro"/>
</dbReference>
<dbReference type="AlphaFoldDB" id="X1MQB9"/>
<dbReference type="InterPro" id="IPR013693">
    <property type="entry name" value="SpoIID/LytB_N"/>
</dbReference>